<accession>A0ABS5R7Y0</accession>
<feature type="domain" description="OmpR/PhoB-type" evidence="5">
    <location>
        <begin position="123"/>
        <end position="221"/>
    </location>
</feature>
<reference evidence="6" key="1">
    <citation type="submission" date="2021-05" db="EMBL/GenBank/DDBJ databases">
        <authorList>
            <person name="Sun Q."/>
            <person name="Inoue M."/>
        </authorList>
    </citation>
    <scope>NUCLEOTIDE SEQUENCE</scope>
    <source>
        <strain evidence="6">VKM B-3255</strain>
    </source>
</reference>
<dbReference type="SMART" id="SM00448">
    <property type="entry name" value="REC"/>
    <property type="match status" value="1"/>
</dbReference>
<evidence type="ECO:0000256" key="2">
    <source>
        <dbReference type="PROSITE-ProRule" id="PRU00169"/>
    </source>
</evidence>
<dbReference type="CDD" id="cd17624">
    <property type="entry name" value="REC_OmpR_PmrA-like"/>
    <property type="match status" value="1"/>
</dbReference>
<dbReference type="Gene3D" id="6.10.250.690">
    <property type="match status" value="1"/>
</dbReference>
<dbReference type="InterPro" id="IPR016032">
    <property type="entry name" value="Sig_transdc_resp-reg_C-effctor"/>
</dbReference>
<dbReference type="InterPro" id="IPR001867">
    <property type="entry name" value="OmpR/PhoB-type_DNA-bd"/>
</dbReference>
<dbReference type="SUPFAM" id="SSF46894">
    <property type="entry name" value="C-terminal effector domain of the bipartite response regulators"/>
    <property type="match status" value="1"/>
</dbReference>
<feature type="DNA-binding region" description="OmpR/PhoB-type" evidence="3">
    <location>
        <begin position="123"/>
        <end position="221"/>
    </location>
</feature>
<dbReference type="InterPro" id="IPR039420">
    <property type="entry name" value="WalR-like"/>
</dbReference>
<dbReference type="PROSITE" id="PS51755">
    <property type="entry name" value="OMPR_PHOB"/>
    <property type="match status" value="1"/>
</dbReference>
<dbReference type="Pfam" id="PF00072">
    <property type="entry name" value="Response_reg"/>
    <property type="match status" value="1"/>
</dbReference>
<dbReference type="PANTHER" id="PTHR48111">
    <property type="entry name" value="REGULATOR OF RPOS"/>
    <property type="match status" value="1"/>
</dbReference>
<evidence type="ECO:0000259" key="5">
    <source>
        <dbReference type="PROSITE" id="PS51755"/>
    </source>
</evidence>
<feature type="domain" description="Response regulatory" evidence="4">
    <location>
        <begin position="2"/>
        <end position="116"/>
    </location>
</feature>
<dbReference type="InterPro" id="IPR036388">
    <property type="entry name" value="WH-like_DNA-bd_sf"/>
</dbReference>
<evidence type="ECO:0000313" key="7">
    <source>
        <dbReference type="Proteomes" id="UP001166585"/>
    </source>
</evidence>
<sequence>MRLLLVEDSVRLRELVSETIRQAGWRIDTVGSLEEAQLAVDTNAYDLVLLDLGLPDGDGLDFLRALRRKRSTTPVLVLTARGAIDERIAGLDAGADDYLTKPFNNGELLARSRALLRRAPSMAPVLEAGRLRFDLARLEVSCGEDVLPLTPRERAVLEILMRDFGKVMPKRVLEHKLSDFDEDISANAIDLHLSRLRKKIAAHDAGIAIETVRGVGYLLRETDA</sequence>
<dbReference type="Pfam" id="PF00486">
    <property type="entry name" value="Trans_reg_C"/>
    <property type="match status" value="1"/>
</dbReference>
<proteinExistence type="predicted"/>
<comment type="caution">
    <text evidence="6">The sequence shown here is derived from an EMBL/GenBank/DDBJ whole genome shotgun (WGS) entry which is preliminary data.</text>
</comment>
<evidence type="ECO:0000256" key="3">
    <source>
        <dbReference type="PROSITE-ProRule" id="PRU01091"/>
    </source>
</evidence>
<dbReference type="PANTHER" id="PTHR48111:SF36">
    <property type="entry name" value="TRANSCRIPTIONAL REGULATORY PROTEIN CUTR"/>
    <property type="match status" value="1"/>
</dbReference>
<keyword evidence="2" id="KW-0597">Phosphoprotein</keyword>
<name>A0ABS5R7Y0_9HYPH</name>
<evidence type="ECO:0000259" key="4">
    <source>
        <dbReference type="PROSITE" id="PS50110"/>
    </source>
</evidence>
<keyword evidence="1 3" id="KW-0238">DNA-binding</keyword>
<evidence type="ECO:0000256" key="1">
    <source>
        <dbReference type="ARBA" id="ARBA00023125"/>
    </source>
</evidence>
<dbReference type="CDD" id="cd00383">
    <property type="entry name" value="trans_reg_C"/>
    <property type="match status" value="1"/>
</dbReference>
<dbReference type="RefSeq" id="WP_213754754.1">
    <property type="nucleotide sequence ID" value="NZ_JAHCQH010000015.1"/>
</dbReference>
<dbReference type="Gene3D" id="1.10.10.10">
    <property type="entry name" value="Winged helix-like DNA-binding domain superfamily/Winged helix DNA-binding domain"/>
    <property type="match status" value="1"/>
</dbReference>
<keyword evidence="7" id="KW-1185">Reference proteome</keyword>
<dbReference type="Gene3D" id="3.40.50.2300">
    <property type="match status" value="1"/>
</dbReference>
<dbReference type="PROSITE" id="PS50110">
    <property type="entry name" value="RESPONSE_REGULATORY"/>
    <property type="match status" value="1"/>
</dbReference>
<evidence type="ECO:0000313" key="6">
    <source>
        <dbReference type="EMBL" id="MBS9476924.1"/>
    </source>
</evidence>
<organism evidence="6 7">
    <name type="scientific">Ancylobacter radicis</name>
    <dbReference type="NCBI Taxonomy" id="2836179"/>
    <lineage>
        <taxon>Bacteria</taxon>
        <taxon>Pseudomonadati</taxon>
        <taxon>Pseudomonadota</taxon>
        <taxon>Alphaproteobacteria</taxon>
        <taxon>Hyphomicrobiales</taxon>
        <taxon>Xanthobacteraceae</taxon>
        <taxon>Ancylobacter</taxon>
    </lineage>
</organism>
<gene>
    <name evidence="6" type="ORF">KIP89_07375</name>
</gene>
<protein>
    <submittedName>
        <fullName evidence="6">Response regulator transcription factor</fullName>
    </submittedName>
</protein>
<feature type="modified residue" description="4-aspartylphosphate" evidence="2">
    <location>
        <position position="51"/>
    </location>
</feature>
<dbReference type="SUPFAM" id="SSF52172">
    <property type="entry name" value="CheY-like"/>
    <property type="match status" value="1"/>
</dbReference>
<dbReference type="SMART" id="SM00862">
    <property type="entry name" value="Trans_reg_C"/>
    <property type="match status" value="1"/>
</dbReference>
<dbReference type="InterPro" id="IPR001789">
    <property type="entry name" value="Sig_transdc_resp-reg_receiver"/>
</dbReference>
<dbReference type="EMBL" id="JAHCQH010000015">
    <property type="protein sequence ID" value="MBS9476924.1"/>
    <property type="molecule type" value="Genomic_DNA"/>
</dbReference>
<dbReference type="Proteomes" id="UP001166585">
    <property type="component" value="Unassembled WGS sequence"/>
</dbReference>
<dbReference type="InterPro" id="IPR011006">
    <property type="entry name" value="CheY-like_superfamily"/>
</dbReference>